<evidence type="ECO:0000256" key="1">
    <source>
        <dbReference type="SAM" id="SignalP"/>
    </source>
</evidence>
<proteinExistence type="predicted"/>
<reference evidence="2 3" key="1">
    <citation type="submission" date="2018-12" db="EMBL/GenBank/DDBJ databases">
        <title>The Draft Genome Sequence of the Soil Bacterium Pedobacter tournemirensis R1.</title>
        <authorList>
            <person name="He J."/>
        </authorList>
    </citation>
    <scope>NUCLEOTIDE SEQUENCE [LARGE SCALE GENOMIC DNA]</scope>
    <source>
        <strain evidence="2 3">R1</strain>
    </source>
</reference>
<dbReference type="EMBL" id="RXOC01000006">
    <property type="protein sequence ID" value="RXF69727.1"/>
    <property type="molecule type" value="Genomic_DNA"/>
</dbReference>
<feature type="chain" id="PRO_5020232898" evidence="1">
    <location>
        <begin position="20"/>
        <end position="220"/>
    </location>
</feature>
<organism evidence="2 3">
    <name type="scientific">Arcticibacter tournemirensis</name>
    <dbReference type="NCBI Taxonomy" id="699437"/>
    <lineage>
        <taxon>Bacteria</taxon>
        <taxon>Pseudomonadati</taxon>
        <taxon>Bacteroidota</taxon>
        <taxon>Sphingobacteriia</taxon>
        <taxon>Sphingobacteriales</taxon>
        <taxon>Sphingobacteriaceae</taxon>
        <taxon>Arcticibacter</taxon>
    </lineage>
</organism>
<comment type="caution">
    <text evidence="2">The sequence shown here is derived from an EMBL/GenBank/DDBJ whole genome shotgun (WGS) entry which is preliminary data.</text>
</comment>
<dbReference type="RefSeq" id="WP_128769429.1">
    <property type="nucleotide sequence ID" value="NZ_RXOC01000006.1"/>
</dbReference>
<dbReference type="Proteomes" id="UP000290848">
    <property type="component" value="Unassembled WGS sequence"/>
</dbReference>
<evidence type="ECO:0000313" key="2">
    <source>
        <dbReference type="EMBL" id="RXF69727.1"/>
    </source>
</evidence>
<accession>A0A4Q0M979</accession>
<evidence type="ECO:0000313" key="3">
    <source>
        <dbReference type="Proteomes" id="UP000290848"/>
    </source>
</evidence>
<sequence>MKRTLKFIFFILFSTIVYGQTDPATTLKKQESRLDVATRTIELTYKVPKNYTRSPDRIILKHPEDPLELIRGVGNLLTSVWTHKDGECILFIECPAVLPRSGINKLEQEIPSSTFNRLRLSLRIGNPFKNTTPEQMEELDKIIKYWPQEKAKKVFNAQHVIIYPSNDPKAIYKEKYILRQSFCIIKWANHINMSFLLTNKGYKHMNKYVKDVQRSFWFND</sequence>
<gene>
    <name evidence="2" type="ORF">EKH83_10770</name>
</gene>
<dbReference type="AlphaFoldDB" id="A0A4Q0M979"/>
<protein>
    <submittedName>
        <fullName evidence="2">Uncharacterized protein</fullName>
    </submittedName>
</protein>
<feature type="signal peptide" evidence="1">
    <location>
        <begin position="1"/>
        <end position="19"/>
    </location>
</feature>
<name>A0A4Q0M979_9SPHI</name>
<keyword evidence="1" id="KW-0732">Signal</keyword>